<comment type="caution">
    <text evidence="2">The sequence shown here is derived from an EMBL/GenBank/DDBJ whole genome shotgun (WGS) entry which is preliminary data.</text>
</comment>
<feature type="compositionally biased region" description="Low complexity" evidence="1">
    <location>
        <begin position="144"/>
        <end position="176"/>
    </location>
</feature>
<dbReference type="Proteomes" id="UP001634007">
    <property type="component" value="Unassembled WGS sequence"/>
</dbReference>
<gene>
    <name evidence="2" type="ORF">ACJRO7_003109</name>
</gene>
<organism evidence="2 3">
    <name type="scientific">Eucalyptus globulus</name>
    <name type="common">Tasmanian blue gum</name>
    <dbReference type="NCBI Taxonomy" id="34317"/>
    <lineage>
        <taxon>Eukaryota</taxon>
        <taxon>Viridiplantae</taxon>
        <taxon>Streptophyta</taxon>
        <taxon>Embryophyta</taxon>
        <taxon>Tracheophyta</taxon>
        <taxon>Spermatophyta</taxon>
        <taxon>Magnoliopsida</taxon>
        <taxon>eudicotyledons</taxon>
        <taxon>Gunneridae</taxon>
        <taxon>Pentapetalae</taxon>
        <taxon>rosids</taxon>
        <taxon>malvids</taxon>
        <taxon>Myrtales</taxon>
        <taxon>Myrtaceae</taxon>
        <taxon>Myrtoideae</taxon>
        <taxon>Eucalypteae</taxon>
        <taxon>Eucalyptus</taxon>
    </lineage>
</organism>
<feature type="region of interest" description="Disordered" evidence="1">
    <location>
        <begin position="66"/>
        <end position="211"/>
    </location>
</feature>
<evidence type="ECO:0000256" key="1">
    <source>
        <dbReference type="SAM" id="MobiDB-lite"/>
    </source>
</evidence>
<dbReference type="AlphaFoldDB" id="A0ABD3IUR3"/>
<feature type="compositionally biased region" description="Polar residues" evidence="1">
    <location>
        <begin position="125"/>
        <end position="138"/>
    </location>
</feature>
<sequence length="259" mass="28733">MKQSQGTATLREMLSNAHHDEQPPQKSLQIKQEDRFFSKLLSRESSRVDSSSRVFYYGGAPRAVPFRWESQPGTPIRDFASSDAGSSFPPLTPPPSYHSKLKSKSRRFMQIKNVDGHFTPKKVSTKSNIFSKINQNTKKPQHVSQSSSGSSTSSSSTWSTTSFSSPSVASASSTESKFNRRDSSCARSPPVHFGLEHANDHDDNEDDEDEEDMFELPISAMRLGARRTFLLKLRSCYPVAKMKNTFCSILGHGSGQGSV</sequence>
<keyword evidence="3" id="KW-1185">Reference proteome</keyword>
<dbReference type="EMBL" id="JBJKBG010000010">
    <property type="protein sequence ID" value="KAL3717924.1"/>
    <property type="molecule type" value="Genomic_DNA"/>
</dbReference>
<proteinExistence type="predicted"/>
<dbReference type="PANTHER" id="PTHR33257">
    <property type="entry name" value="OS05G0165500 PROTEIN"/>
    <property type="match status" value="1"/>
</dbReference>
<feature type="compositionally biased region" description="Basic residues" evidence="1">
    <location>
        <begin position="99"/>
        <end position="109"/>
    </location>
</feature>
<dbReference type="PANTHER" id="PTHR33257:SF58">
    <property type="entry name" value="REJ DOMAIN-CONTAINING PROTEIN"/>
    <property type="match status" value="1"/>
</dbReference>
<accession>A0ABD3IUR3</accession>
<reference evidence="2 3" key="1">
    <citation type="submission" date="2024-11" db="EMBL/GenBank/DDBJ databases">
        <title>Chromosome-level genome assembly of Eucalyptus globulus Labill. provides insights into its genome evolution.</title>
        <authorList>
            <person name="Li X."/>
        </authorList>
    </citation>
    <scope>NUCLEOTIDE SEQUENCE [LARGE SCALE GENOMIC DNA]</scope>
    <source>
        <strain evidence="2">CL2024</strain>
        <tissue evidence="2">Fresh tender leaves</tissue>
    </source>
</reference>
<feature type="region of interest" description="Disordered" evidence="1">
    <location>
        <begin position="1"/>
        <end position="31"/>
    </location>
</feature>
<protein>
    <submittedName>
        <fullName evidence="2">Uncharacterized protein</fullName>
    </submittedName>
</protein>
<name>A0ABD3IUR3_EUCGL</name>
<feature type="compositionally biased region" description="Acidic residues" evidence="1">
    <location>
        <begin position="202"/>
        <end position="211"/>
    </location>
</feature>
<evidence type="ECO:0000313" key="2">
    <source>
        <dbReference type="EMBL" id="KAL3717924.1"/>
    </source>
</evidence>
<evidence type="ECO:0000313" key="3">
    <source>
        <dbReference type="Proteomes" id="UP001634007"/>
    </source>
</evidence>